<dbReference type="PANTHER" id="PTHR11475">
    <property type="entry name" value="OXIDASE/PEROXIDASE"/>
    <property type="match status" value="1"/>
</dbReference>
<proteinExistence type="predicted"/>
<organism evidence="7 8">
    <name type="scientific">Paraglomus brasilianum</name>
    <dbReference type="NCBI Taxonomy" id="144538"/>
    <lineage>
        <taxon>Eukaryota</taxon>
        <taxon>Fungi</taxon>
        <taxon>Fungi incertae sedis</taxon>
        <taxon>Mucoromycota</taxon>
        <taxon>Glomeromycotina</taxon>
        <taxon>Glomeromycetes</taxon>
        <taxon>Paraglomerales</taxon>
        <taxon>Paraglomeraceae</taxon>
        <taxon>Paraglomus</taxon>
    </lineage>
</organism>
<name>A0A9N9G3D5_9GLOM</name>
<evidence type="ECO:0000256" key="6">
    <source>
        <dbReference type="SAM" id="SignalP"/>
    </source>
</evidence>
<dbReference type="PANTHER" id="PTHR11475:SF4">
    <property type="entry name" value="CHORION PEROXIDASE"/>
    <property type="match status" value="1"/>
</dbReference>
<evidence type="ECO:0000256" key="3">
    <source>
        <dbReference type="ARBA" id="ARBA00023180"/>
    </source>
</evidence>
<accession>A0A9N9G3D5</accession>
<dbReference type="GO" id="GO:0020037">
    <property type="term" value="F:heme binding"/>
    <property type="evidence" value="ECO:0007669"/>
    <property type="project" value="InterPro"/>
</dbReference>
<comment type="subcellular location">
    <subcellularLocation>
        <location evidence="1">Secreted</location>
    </subcellularLocation>
</comment>
<dbReference type="GO" id="GO:0005576">
    <property type="term" value="C:extracellular region"/>
    <property type="evidence" value="ECO:0007669"/>
    <property type="project" value="UniProtKB-SubCell"/>
</dbReference>
<evidence type="ECO:0000313" key="7">
    <source>
        <dbReference type="EMBL" id="CAG8574612.1"/>
    </source>
</evidence>
<dbReference type="GO" id="GO:0046872">
    <property type="term" value="F:metal ion binding"/>
    <property type="evidence" value="ECO:0007669"/>
    <property type="project" value="UniProtKB-KW"/>
</dbReference>
<dbReference type="Proteomes" id="UP000789739">
    <property type="component" value="Unassembled WGS sequence"/>
</dbReference>
<dbReference type="SUPFAM" id="SSF48113">
    <property type="entry name" value="Heme-dependent peroxidases"/>
    <property type="match status" value="1"/>
</dbReference>
<keyword evidence="3" id="KW-0325">Glycoprotein</keyword>
<evidence type="ECO:0000256" key="1">
    <source>
        <dbReference type="ARBA" id="ARBA00004613"/>
    </source>
</evidence>
<evidence type="ECO:0000313" key="8">
    <source>
        <dbReference type="Proteomes" id="UP000789739"/>
    </source>
</evidence>
<keyword evidence="4" id="KW-0349">Heme</keyword>
<keyword evidence="2" id="KW-0964">Secreted</keyword>
<reference evidence="7" key="1">
    <citation type="submission" date="2021-06" db="EMBL/GenBank/DDBJ databases">
        <authorList>
            <person name="Kallberg Y."/>
            <person name="Tangrot J."/>
            <person name="Rosling A."/>
        </authorList>
    </citation>
    <scope>NUCLEOTIDE SEQUENCE</scope>
    <source>
        <strain evidence="7">BR232B</strain>
    </source>
</reference>
<keyword evidence="8" id="KW-1185">Reference proteome</keyword>
<feature type="region of interest" description="Disordered" evidence="5">
    <location>
        <begin position="653"/>
        <end position="686"/>
    </location>
</feature>
<dbReference type="InterPro" id="IPR010255">
    <property type="entry name" value="Haem_peroxidase_sf"/>
</dbReference>
<comment type="caution">
    <text evidence="7">The sequence shown here is derived from an EMBL/GenBank/DDBJ whole genome shotgun (WGS) entry which is preliminary data.</text>
</comment>
<dbReference type="GO" id="GO:0006979">
    <property type="term" value="P:response to oxidative stress"/>
    <property type="evidence" value="ECO:0007669"/>
    <property type="project" value="InterPro"/>
</dbReference>
<dbReference type="OrthoDB" id="823504at2759"/>
<sequence length="686" mass="76267">MVLLRSLAVFFFVAFLSQPHSSHAQYDDGDGSDGGPSTIEEIPVWKCNGTALNQRTLDGTCNNLKTSNWGAVKRPFSRGDFEPNYAPNTNSTPWIDIDVRMISNALASDGQLPNFVGNPVGDDVLSTTRKSMFEIFFGQFVNHDLEEDALDSGSAQTQIANVTGDPIFYNAQDNPWNANFVPYMSLSPSLGTIINGKFHSFNRGNSFLDLSTVYGNSIDLNKKLRTMKDGLLLTKTYYGNGGAYNTNIKNVTLPDYPPSAFDTGVLPNLATPSIDDREAMISGDTRCSENIQLCLIHTIWIREHNYWAGVFKKKNPKLGDEELFQAARRWVIAEYQRVVFEEYLPAVIGFKLPAYKGYDPKLPPETSVHFATAAFRYGHSVVKPYTILDGCKDQPITLHPSYQFPNTNPNRFYFLGKSLPIPVDRHSYLDAGSLDYTPSRMLSLASGSEYGNGMDNIVVSLLRQRTAEFDIQITNALRNAPMVVDLYAFDIARGRLNGVPPYNELRKKFNPAGDLYSFSECKAADTQDSIDCFKLITSNLTIAQNLQTLYGKVSKIDAVVGMFAEEKSPNVPLPPTITNILRIEFENKRTTDRFWYEGDTYTQAEQDELKKVTMKEIIERNTNVFDVQVNPFKDPGPNDTIAKARCSTTSSYVPAIPELGSGSGGTSDGSDATGLDSKPRVSKRRV</sequence>
<dbReference type="PROSITE" id="PS50292">
    <property type="entry name" value="PEROXIDASE_3"/>
    <property type="match status" value="1"/>
</dbReference>
<evidence type="ECO:0000256" key="5">
    <source>
        <dbReference type="SAM" id="MobiDB-lite"/>
    </source>
</evidence>
<keyword evidence="4" id="KW-0479">Metal-binding</keyword>
<dbReference type="PRINTS" id="PR00457">
    <property type="entry name" value="ANPEROXIDASE"/>
</dbReference>
<dbReference type="AlphaFoldDB" id="A0A9N9G3D5"/>
<gene>
    <name evidence="7" type="ORF">PBRASI_LOCUS6288</name>
</gene>
<dbReference type="InterPro" id="IPR037120">
    <property type="entry name" value="Haem_peroxidase_sf_animal"/>
</dbReference>
<dbReference type="InterPro" id="IPR019791">
    <property type="entry name" value="Haem_peroxidase_animal"/>
</dbReference>
<dbReference type="Gene3D" id="1.10.640.10">
    <property type="entry name" value="Haem peroxidase domain superfamily, animal type"/>
    <property type="match status" value="1"/>
</dbReference>
<protein>
    <submittedName>
        <fullName evidence="7">3515_t:CDS:1</fullName>
    </submittedName>
</protein>
<feature type="signal peptide" evidence="6">
    <location>
        <begin position="1"/>
        <end position="24"/>
    </location>
</feature>
<keyword evidence="4" id="KW-0408">Iron</keyword>
<dbReference type="EMBL" id="CAJVPI010000819">
    <property type="protein sequence ID" value="CAG8574612.1"/>
    <property type="molecule type" value="Genomic_DNA"/>
</dbReference>
<feature type="chain" id="PRO_5040165004" evidence="6">
    <location>
        <begin position="25"/>
        <end position="686"/>
    </location>
</feature>
<dbReference type="Pfam" id="PF03098">
    <property type="entry name" value="An_peroxidase"/>
    <property type="match status" value="1"/>
</dbReference>
<feature type="binding site" description="axial binding residue" evidence="4">
    <location>
        <position position="379"/>
    </location>
    <ligand>
        <name>heme b</name>
        <dbReference type="ChEBI" id="CHEBI:60344"/>
    </ligand>
    <ligandPart>
        <name>Fe</name>
        <dbReference type="ChEBI" id="CHEBI:18248"/>
    </ligandPart>
</feature>
<evidence type="ECO:0000256" key="4">
    <source>
        <dbReference type="PIRSR" id="PIRSR619791-2"/>
    </source>
</evidence>
<keyword evidence="6" id="KW-0732">Signal</keyword>
<dbReference type="GO" id="GO:0004601">
    <property type="term" value="F:peroxidase activity"/>
    <property type="evidence" value="ECO:0007669"/>
    <property type="project" value="InterPro"/>
</dbReference>
<evidence type="ECO:0000256" key="2">
    <source>
        <dbReference type="ARBA" id="ARBA00022525"/>
    </source>
</evidence>